<dbReference type="RefSeq" id="XP_015591645.1">
    <property type="nucleotide sequence ID" value="XM_015736159.2"/>
</dbReference>
<gene>
    <name evidence="12" type="primary">LOC107266046</name>
</gene>
<evidence type="ECO:0000256" key="6">
    <source>
        <dbReference type="ARBA" id="ARBA00022989"/>
    </source>
</evidence>
<dbReference type="InterPro" id="IPR036179">
    <property type="entry name" value="Ig-like_dom_sf"/>
</dbReference>
<keyword evidence="3" id="KW-0732">Signal</keyword>
<evidence type="ECO:0000256" key="4">
    <source>
        <dbReference type="ARBA" id="ARBA00022737"/>
    </source>
</evidence>
<dbReference type="GO" id="GO:0030424">
    <property type="term" value="C:axon"/>
    <property type="evidence" value="ECO:0007669"/>
    <property type="project" value="TreeGrafter"/>
</dbReference>
<dbReference type="Proteomes" id="UP000694920">
    <property type="component" value="Unplaced"/>
</dbReference>
<dbReference type="InterPro" id="IPR013098">
    <property type="entry name" value="Ig_I-set"/>
</dbReference>
<keyword evidence="9" id="KW-0393">Immunoglobulin domain</keyword>
<name>A0AAJ7FH68_CEPCN</name>
<keyword evidence="5" id="KW-0130">Cell adhesion</keyword>
<accession>A0AAJ7FH68</accession>
<dbReference type="GO" id="GO:0098632">
    <property type="term" value="F:cell-cell adhesion mediator activity"/>
    <property type="evidence" value="ECO:0007669"/>
    <property type="project" value="TreeGrafter"/>
</dbReference>
<evidence type="ECO:0000256" key="3">
    <source>
        <dbReference type="ARBA" id="ARBA00022729"/>
    </source>
</evidence>
<dbReference type="GO" id="GO:0007411">
    <property type="term" value="P:axon guidance"/>
    <property type="evidence" value="ECO:0007669"/>
    <property type="project" value="TreeGrafter"/>
</dbReference>
<dbReference type="InterPro" id="IPR007110">
    <property type="entry name" value="Ig-like_dom"/>
</dbReference>
<sequence>MNAGEFANLQCIVPTGDLPLNIRWSYPGEEMGGASGVITKKVADRVSMLMISVITAKHAGEYVCTAQNAAGTATHSTFLTVNGSRQSLKQLEEARFISHSLTFSYCDQSRFRFAHDSILIPTIRFHPLRVCQLSFFLHLRGTMPWKW</sequence>
<keyword evidence="8" id="KW-1015">Disulfide bond</keyword>
<keyword evidence="2" id="KW-0812">Transmembrane</keyword>
<dbReference type="KEGG" id="ccin:107266046"/>
<keyword evidence="4" id="KW-0677">Repeat</keyword>
<dbReference type="GO" id="GO:0070593">
    <property type="term" value="P:dendrite self-avoidance"/>
    <property type="evidence" value="ECO:0007669"/>
    <property type="project" value="TreeGrafter"/>
</dbReference>
<proteinExistence type="predicted"/>
<keyword evidence="7" id="KW-0472">Membrane</keyword>
<dbReference type="GeneID" id="107266046"/>
<dbReference type="PANTHER" id="PTHR10075">
    <property type="entry name" value="BASIGIN RELATED"/>
    <property type="match status" value="1"/>
</dbReference>
<keyword evidence="6" id="KW-1133">Transmembrane helix</keyword>
<evidence type="ECO:0000256" key="5">
    <source>
        <dbReference type="ARBA" id="ARBA00022889"/>
    </source>
</evidence>
<reference evidence="12" key="1">
    <citation type="submission" date="2025-08" db="UniProtKB">
        <authorList>
            <consortium name="RefSeq"/>
        </authorList>
    </citation>
    <scope>IDENTIFICATION</scope>
</reference>
<dbReference type="GO" id="GO:0007156">
    <property type="term" value="P:homophilic cell adhesion via plasma membrane adhesion molecules"/>
    <property type="evidence" value="ECO:0007669"/>
    <property type="project" value="TreeGrafter"/>
</dbReference>
<dbReference type="FunFam" id="2.60.40.10:FF:000017">
    <property type="entry name" value="Down syndrome cell adhesion molecule b"/>
    <property type="match status" value="1"/>
</dbReference>
<evidence type="ECO:0000256" key="2">
    <source>
        <dbReference type="ARBA" id="ARBA00022692"/>
    </source>
</evidence>
<organism evidence="11 12">
    <name type="scientific">Cephus cinctus</name>
    <name type="common">Wheat stem sawfly</name>
    <dbReference type="NCBI Taxonomy" id="211228"/>
    <lineage>
        <taxon>Eukaryota</taxon>
        <taxon>Metazoa</taxon>
        <taxon>Ecdysozoa</taxon>
        <taxon>Arthropoda</taxon>
        <taxon>Hexapoda</taxon>
        <taxon>Insecta</taxon>
        <taxon>Pterygota</taxon>
        <taxon>Neoptera</taxon>
        <taxon>Endopterygota</taxon>
        <taxon>Hymenoptera</taxon>
        <taxon>Cephoidea</taxon>
        <taxon>Cephidae</taxon>
        <taxon>Cephus</taxon>
    </lineage>
</organism>
<evidence type="ECO:0000313" key="12">
    <source>
        <dbReference type="RefSeq" id="XP_015591645.1"/>
    </source>
</evidence>
<evidence type="ECO:0000259" key="10">
    <source>
        <dbReference type="PROSITE" id="PS50835"/>
    </source>
</evidence>
<dbReference type="SUPFAM" id="SSF48726">
    <property type="entry name" value="Immunoglobulin"/>
    <property type="match status" value="1"/>
</dbReference>
<evidence type="ECO:0000256" key="1">
    <source>
        <dbReference type="ARBA" id="ARBA00004167"/>
    </source>
</evidence>
<dbReference type="PANTHER" id="PTHR10075:SF14">
    <property type="entry name" value="CELL ADHESION MOLECULE DSCAM2-RELATED"/>
    <property type="match status" value="1"/>
</dbReference>
<dbReference type="Pfam" id="PF07679">
    <property type="entry name" value="I-set"/>
    <property type="match status" value="1"/>
</dbReference>
<evidence type="ECO:0000256" key="9">
    <source>
        <dbReference type="ARBA" id="ARBA00023319"/>
    </source>
</evidence>
<dbReference type="InterPro" id="IPR013783">
    <property type="entry name" value="Ig-like_fold"/>
</dbReference>
<evidence type="ECO:0000256" key="8">
    <source>
        <dbReference type="ARBA" id="ARBA00023157"/>
    </source>
</evidence>
<feature type="domain" description="Ig-like" evidence="10">
    <location>
        <begin position="1"/>
        <end position="80"/>
    </location>
</feature>
<comment type="subcellular location">
    <subcellularLocation>
        <location evidence="1">Membrane</location>
        <topology evidence="1">Single-pass membrane protein</topology>
    </subcellularLocation>
</comment>
<dbReference type="PROSITE" id="PS50835">
    <property type="entry name" value="IG_LIKE"/>
    <property type="match status" value="1"/>
</dbReference>
<dbReference type="GO" id="GO:0005886">
    <property type="term" value="C:plasma membrane"/>
    <property type="evidence" value="ECO:0007669"/>
    <property type="project" value="TreeGrafter"/>
</dbReference>
<dbReference type="Gene3D" id="2.60.40.10">
    <property type="entry name" value="Immunoglobulins"/>
    <property type="match status" value="1"/>
</dbReference>
<dbReference type="AlphaFoldDB" id="A0AAJ7FH68"/>
<evidence type="ECO:0000256" key="7">
    <source>
        <dbReference type="ARBA" id="ARBA00023136"/>
    </source>
</evidence>
<keyword evidence="11" id="KW-1185">Reference proteome</keyword>
<protein>
    <submittedName>
        <fullName evidence="12">Down syndrome cell adhesion molecule-like protein 1 homolog</fullName>
    </submittedName>
</protein>
<evidence type="ECO:0000313" key="11">
    <source>
        <dbReference type="Proteomes" id="UP000694920"/>
    </source>
</evidence>